<evidence type="ECO:0000313" key="2">
    <source>
        <dbReference type="EMBL" id="PZD96976.1"/>
    </source>
</evidence>
<feature type="transmembrane region" description="Helical" evidence="1">
    <location>
        <begin position="7"/>
        <end position="25"/>
    </location>
</feature>
<dbReference type="OrthoDB" id="9554408at2"/>
<keyword evidence="1" id="KW-0472">Membrane</keyword>
<dbReference type="AlphaFoldDB" id="A0A2W1LCZ2"/>
<feature type="transmembrane region" description="Helical" evidence="1">
    <location>
        <begin position="31"/>
        <end position="49"/>
    </location>
</feature>
<evidence type="ECO:0000313" key="3">
    <source>
        <dbReference type="Proteomes" id="UP000249522"/>
    </source>
</evidence>
<evidence type="ECO:0000256" key="1">
    <source>
        <dbReference type="SAM" id="Phobius"/>
    </source>
</evidence>
<proteinExistence type="predicted"/>
<organism evidence="2 3">
    <name type="scientific">Paenibacillus sambharensis</name>
    <dbReference type="NCBI Taxonomy" id="1803190"/>
    <lineage>
        <taxon>Bacteria</taxon>
        <taxon>Bacillati</taxon>
        <taxon>Bacillota</taxon>
        <taxon>Bacilli</taxon>
        <taxon>Bacillales</taxon>
        <taxon>Paenibacillaceae</taxon>
        <taxon>Paenibacillus</taxon>
    </lineage>
</organism>
<keyword evidence="1" id="KW-0812">Transmembrane</keyword>
<gene>
    <name evidence="2" type="ORF">DNH61_04835</name>
</gene>
<accession>A0A2W1LCZ2</accession>
<name>A0A2W1LCZ2_9BACL</name>
<protein>
    <submittedName>
        <fullName evidence="2">Uncharacterized protein</fullName>
    </submittedName>
</protein>
<dbReference type="Proteomes" id="UP000249522">
    <property type="component" value="Unassembled WGS sequence"/>
</dbReference>
<dbReference type="EMBL" id="QKRB01000034">
    <property type="protein sequence ID" value="PZD96976.1"/>
    <property type="molecule type" value="Genomic_DNA"/>
</dbReference>
<reference evidence="2 3" key="1">
    <citation type="submission" date="2018-06" db="EMBL/GenBank/DDBJ databases">
        <title>Paenibacillus imtechensis sp. nov.</title>
        <authorList>
            <person name="Pinnaka A.K."/>
            <person name="Singh H."/>
            <person name="Kaur M."/>
        </authorList>
    </citation>
    <scope>NUCLEOTIDE SEQUENCE [LARGE SCALE GENOMIC DNA]</scope>
    <source>
        <strain evidence="2 3">SMB1</strain>
    </source>
</reference>
<dbReference type="RefSeq" id="WP_111145549.1">
    <property type="nucleotide sequence ID" value="NZ_QKRB01000034.1"/>
</dbReference>
<comment type="caution">
    <text evidence="2">The sequence shown here is derived from an EMBL/GenBank/DDBJ whole genome shotgun (WGS) entry which is preliminary data.</text>
</comment>
<keyword evidence="1" id="KW-1133">Transmembrane helix</keyword>
<keyword evidence="3" id="KW-1185">Reference proteome</keyword>
<sequence>MNKLYKVNRVLEIVLFGLSVVVINFLLSKSYYIWVLVTSIVIIILEILIKNKDYNPVIKLAIARERKIKEMESYGVTNHYFMDDFGSKNKRNSETGKAIEDANEMFLLAETGKSYLDIPTDRHWKSIKERLNKGVPFKVLLINPFCENKKIRNHLNNTDGIDRKLDIDGLLALNNNYEHLEIRFTDQVYCSVFFTDKYMIYDPYHLGKTSDRIENNFIAIEFGRDNQNYNILKSHFNNCWKLSKSMKEVIEK</sequence>